<protein>
    <submittedName>
        <fullName evidence="1">Uncharacterized protein</fullName>
    </submittedName>
</protein>
<reference evidence="1 2" key="1">
    <citation type="submission" date="2024-01" db="EMBL/GenBank/DDBJ databases">
        <title>The genomes of 5 underutilized Papilionoideae crops provide insights into root nodulation and disease resistanc.</title>
        <authorList>
            <person name="Jiang F."/>
        </authorList>
    </citation>
    <scope>NUCLEOTIDE SEQUENCE [LARGE SCALE GENOMIC DNA]</scope>
    <source>
        <strain evidence="1">JINMINGXINNONG_FW02</strain>
        <tissue evidence="1">Leaves</tissue>
    </source>
</reference>
<comment type="caution">
    <text evidence="1">The sequence shown here is derived from an EMBL/GenBank/DDBJ whole genome shotgun (WGS) entry which is preliminary data.</text>
</comment>
<dbReference type="Proteomes" id="UP001374584">
    <property type="component" value="Unassembled WGS sequence"/>
</dbReference>
<evidence type="ECO:0000313" key="1">
    <source>
        <dbReference type="EMBL" id="KAK7335224.1"/>
    </source>
</evidence>
<gene>
    <name evidence="1" type="ORF">VNO80_27001</name>
</gene>
<evidence type="ECO:0000313" key="2">
    <source>
        <dbReference type="Proteomes" id="UP001374584"/>
    </source>
</evidence>
<dbReference type="AlphaFoldDB" id="A0AAN9QH69"/>
<organism evidence="1 2">
    <name type="scientific">Phaseolus coccineus</name>
    <name type="common">Scarlet runner bean</name>
    <name type="synonym">Phaseolus multiflorus</name>
    <dbReference type="NCBI Taxonomy" id="3886"/>
    <lineage>
        <taxon>Eukaryota</taxon>
        <taxon>Viridiplantae</taxon>
        <taxon>Streptophyta</taxon>
        <taxon>Embryophyta</taxon>
        <taxon>Tracheophyta</taxon>
        <taxon>Spermatophyta</taxon>
        <taxon>Magnoliopsida</taxon>
        <taxon>eudicotyledons</taxon>
        <taxon>Gunneridae</taxon>
        <taxon>Pentapetalae</taxon>
        <taxon>rosids</taxon>
        <taxon>fabids</taxon>
        <taxon>Fabales</taxon>
        <taxon>Fabaceae</taxon>
        <taxon>Papilionoideae</taxon>
        <taxon>50 kb inversion clade</taxon>
        <taxon>NPAAA clade</taxon>
        <taxon>indigoferoid/millettioid clade</taxon>
        <taxon>Phaseoleae</taxon>
        <taxon>Phaseolus</taxon>
    </lineage>
</organism>
<keyword evidence="2" id="KW-1185">Reference proteome</keyword>
<accession>A0AAN9QH69</accession>
<name>A0AAN9QH69_PHACN</name>
<proteinExistence type="predicted"/>
<dbReference type="EMBL" id="JAYMYR010000010">
    <property type="protein sequence ID" value="KAK7335224.1"/>
    <property type="molecule type" value="Genomic_DNA"/>
</dbReference>
<sequence length="161" mass="19041">MDQARVGRMKLYVNIPCYKSAEQERPEYQSKDKGVQPVGKVYEERTRHTFEQREKNYKEEWRVKKGKEKMEWRGVVGFIVADLSYNELYEEFIVGGMDMVKVRYLGDNMALLTPREGERMDDIIRLSKQWFESVFEAIEPWSVAHVAGHKITRVRCFGLPI</sequence>